<evidence type="ECO:0000313" key="2">
    <source>
        <dbReference type="Proteomes" id="UP001060085"/>
    </source>
</evidence>
<accession>A0ACC0BA91</accession>
<evidence type="ECO:0000313" key="1">
    <source>
        <dbReference type="EMBL" id="KAI5669569.1"/>
    </source>
</evidence>
<keyword evidence="2" id="KW-1185">Reference proteome</keyword>
<dbReference type="EMBL" id="CM044704">
    <property type="protein sequence ID" value="KAI5669569.1"/>
    <property type="molecule type" value="Genomic_DNA"/>
</dbReference>
<gene>
    <name evidence="1" type="ORF">M9H77_19422</name>
</gene>
<sequence length="479" mass="53902">MALAEMGNSKLHLLFLPYFTPSHMIPQVNAARIFASHGLKVTIIATPANADLFQSSIDEDTKLGHDISIHIIPFPADEVGLPNGVENFNAATSIEMLGKLMKALFMLQKPIEDLILKINPHCLFSDRLFPWTIDVTEKLKIPRFSSTTSIFHHCVKHSLETHLPHRNIGSETESFFLPGLPDKIELKKCQIEDYGQNSFGDIIERTRDADRRSHGMIYDTFFELEPGYAEYMEKATGKQSWSIGPLFLFSDQLGKRDVDIKHSCLDWLDTQEQSKVLYICFGSLAKFPEAQLKEIALAIESSDCPFIWVVRNQENEQDWFPKGFEEKMIKSGKGLIIKKWAPQLKILNHPSIGGFMTHSGWNSVLESVSAGVPMITWPLFSEQFYNDKFVGAMEFGVRVGVEKVNVVPVMITTPLVESKQIQEAIQKLMCKSGKSERIREKVKEMAAMAKAAVEEGGSSYENVKALIQVIKASAFGEKN</sequence>
<reference evidence="2" key="1">
    <citation type="journal article" date="2023" name="Nat. Plants">
        <title>Single-cell RNA sequencing provides a high-resolution roadmap for understanding the multicellular compartmentation of specialized metabolism.</title>
        <authorList>
            <person name="Sun S."/>
            <person name="Shen X."/>
            <person name="Li Y."/>
            <person name="Li Y."/>
            <person name="Wang S."/>
            <person name="Li R."/>
            <person name="Zhang H."/>
            <person name="Shen G."/>
            <person name="Guo B."/>
            <person name="Wei J."/>
            <person name="Xu J."/>
            <person name="St-Pierre B."/>
            <person name="Chen S."/>
            <person name="Sun C."/>
        </authorList>
    </citation>
    <scope>NUCLEOTIDE SEQUENCE [LARGE SCALE GENOMIC DNA]</scope>
</reference>
<name>A0ACC0BA91_CATRO</name>
<comment type="caution">
    <text evidence="1">The sequence shown here is derived from an EMBL/GenBank/DDBJ whole genome shotgun (WGS) entry which is preliminary data.</text>
</comment>
<dbReference type="Proteomes" id="UP001060085">
    <property type="component" value="Linkage Group LG04"/>
</dbReference>
<organism evidence="1 2">
    <name type="scientific">Catharanthus roseus</name>
    <name type="common">Madagascar periwinkle</name>
    <name type="synonym">Vinca rosea</name>
    <dbReference type="NCBI Taxonomy" id="4058"/>
    <lineage>
        <taxon>Eukaryota</taxon>
        <taxon>Viridiplantae</taxon>
        <taxon>Streptophyta</taxon>
        <taxon>Embryophyta</taxon>
        <taxon>Tracheophyta</taxon>
        <taxon>Spermatophyta</taxon>
        <taxon>Magnoliopsida</taxon>
        <taxon>eudicotyledons</taxon>
        <taxon>Gunneridae</taxon>
        <taxon>Pentapetalae</taxon>
        <taxon>asterids</taxon>
        <taxon>lamiids</taxon>
        <taxon>Gentianales</taxon>
        <taxon>Apocynaceae</taxon>
        <taxon>Rauvolfioideae</taxon>
        <taxon>Vinceae</taxon>
        <taxon>Catharanthinae</taxon>
        <taxon>Catharanthus</taxon>
    </lineage>
</organism>
<proteinExistence type="predicted"/>
<protein>
    <submittedName>
        <fullName evidence="1">Uncharacterized protein</fullName>
    </submittedName>
</protein>